<gene>
    <name evidence="1" type="ORF">B5P45_11885</name>
</gene>
<organism evidence="1 2">
    <name type="scientific">Phyllobacterium zundukense</name>
    <dbReference type="NCBI Taxonomy" id="1867719"/>
    <lineage>
        <taxon>Bacteria</taxon>
        <taxon>Pseudomonadati</taxon>
        <taxon>Pseudomonadota</taxon>
        <taxon>Alphaproteobacteria</taxon>
        <taxon>Hyphomicrobiales</taxon>
        <taxon>Phyllobacteriaceae</taxon>
        <taxon>Phyllobacterium</taxon>
    </lineage>
</organism>
<sequence length="59" mass="6428">MEDVPLKMQIIALFDLCLDVLNALAVAAQQGSGRRKPRPGSGYAAIDAKSIQQLRILFD</sequence>
<evidence type="ECO:0000313" key="1">
    <source>
        <dbReference type="EMBL" id="PIO44569.1"/>
    </source>
</evidence>
<evidence type="ECO:0000313" key="2">
    <source>
        <dbReference type="Proteomes" id="UP000232163"/>
    </source>
</evidence>
<comment type="caution">
    <text evidence="1">The sequence shown here is derived from an EMBL/GenBank/DDBJ whole genome shotgun (WGS) entry which is preliminary data.</text>
</comment>
<accession>A0A2N9VYK1</accession>
<proteinExistence type="predicted"/>
<keyword evidence="2" id="KW-1185">Reference proteome</keyword>
<dbReference type="AlphaFoldDB" id="A0A2N9VYK1"/>
<name>A0A2N9VYK1_9HYPH</name>
<dbReference type="Proteomes" id="UP000232163">
    <property type="component" value="Unassembled WGS sequence"/>
</dbReference>
<reference evidence="2" key="1">
    <citation type="journal article" date="2017" name="Int J Environ Stud">
        <title>Does the Miocene-Pliocene relict legume Oxytropis triphylla form nitrogen-fixing nodules with a combination of bacterial strains?</title>
        <authorList>
            <person name="Safronova V."/>
            <person name="Belimov A."/>
            <person name="Sazanova A."/>
            <person name="Kuznetsova I."/>
            <person name="Popova J."/>
            <person name="Andronov E."/>
            <person name="Verkhozina A."/>
            <person name="Tikhonovich I."/>
        </authorList>
    </citation>
    <scope>NUCLEOTIDE SEQUENCE [LARGE SCALE GENOMIC DNA]</scope>
    <source>
        <strain evidence="2">Tri-38</strain>
    </source>
</reference>
<dbReference type="EMBL" id="MZMT01000028">
    <property type="protein sequence ID" value="PIO44569.1"/>
    <property type="molecule type" value="Genomic_DNA"/>
</dbReference>
<protein>
    <submittedName>
        <fullName evidence="1">Uncharacterized protein</fullName>
    </submittedName>
</protein>
<dbReference type="KEGG" id="pht:BLM14_25755"/>